<dbReference type="EMBL" id="BSYO01000006">
    <property type="protein sequence ID" value="GMH06763.1"/>
    <property type="molecule type" value="Genomic_DNA"/>
</dbReference>
<dbReference type="Proteomes" id="UP001279734">
    <property type="component" value="Unassembled WGS sequence"/>
</dbReference>
<comment type="caution">
    <text evidence="1">The sequence shown here is derived from an EMBL/GenBank/DDBJ whole genome shotgun (WGS) entry which is preliminary data.</text>
</comment>
<gene>
    <name evidence="1" type="ORF">Nepgr_008603</name>
</gene>
<dbReference type="AlphaFoldDB" id="A0AAD3XJF1"/>
<organism evidence="1 2">
    <name type="scientific">Nepenthes gracilis</name>
    <name type="common">Slender pitcher plant</name>
    <dbReference type="NCBI Taxonomy" id="150966"/>
    <lineage>
        <taxon>Eukaryota</taxon>
        <taxon>Viridiplantae</taxon>
        <taxon>Streptophyta</taxon>
        <taxon>Embryophyta</taxon>
        <taxon>Tracheophyta</taxon>
        <taxon>Spermatophyta</taxon>
        <taxon>Magnoliopsida</taxon>
        <taxon>eudicotyledons</taxon>
        <taxon>Gunneridae</taxon>
        <taxon>Pentapetalae</taxon>
        <taxon>Caryophyllales</taxon>
        <taxon>Nepenthaceae</taxon>
        <taxon>Nepenthes</taxon>
    </lineage>
</organism>
<proteinExistence type="predicted"/>
<sequence>METTRRFRVLLALTLSDAFQGNGPRNAEFASSPSDRKIHSDGVRGNGLIFMVGIHLHSPSDRRMHIGGDRGNGSRCQR</sequence>
<name>A0AAD3XJF1_NEPGR</name>
<protein>
    <submittedName>
        <fullName evidence="1">Uncharacterized protein</fullName>
    </submittedName>
</protein>
<keyword evidence="2" id="KW-1185">Reference proteome</keyword>
<reference evidence="1" key="1">
    <citation type="submission" date="2023-05" db="EMBL/GenBank/DDBJ databases">
        <title>Nepenthes gracilis genome sequencing.</title>
        <authorList>
            <person name="Fukushima K."/>
        </authorList>
    </citation>
    <scope>NUCLEOTIDE SEQUENCE</scope>
    <source>
        <strain evidence="1">SING2019-196</strain>
    </source>
</reference>
<accession>A0AAD3XJF1</accession>
<evidence type="ECO:0000313" key="1">
    <source>
        <dbReference type="EMBL" id="GMH06763.1"/>
    </source>
</evidence>
<evidence type="ECO:0000313" key="2">
    <source>
        <dbReference type="Proteomes" id="UP001279734"/>
    </source>
</evidence>